<gene>
    <name evidence="1" type="ORF">MLD38_035147</name>
</gene>
<sequence length="290" mass="32890">MSLQPHKEERFLYPVYPLICVAASAVIDSFPSLFESEYKTTVKDLAANVAKFVRPIVLSIILGVSHSRTFSLIHGYGAPIEVYKILEHHDEVGHGSVLCVGSEWHRFPSSFFVPDFVGEVRWIDDGFDGLLPMPFNSTLGGTSAAPSYFNNRNKASEEQYLHDLDACTFLVELQLSRPYPTRGNDLSKWEVIAALPYLDRELSPSFYRSTSSQKYTILISISLVEYALTFRKINGEPRTSNKDSLLSAPNPDDPLSENITKHWKTNEAEAVETAKEWTQLWIRFYLMSRV</sequence>
<dbReference type="EMBL" id="CM042889">
    <property type="protein sequence ID" value="KAI4321809.1"/>
    <property type="molecule type" value="Genomic_DNA"/>
</dbReference>
<proteinExistence type="predicted"/>
<evidence type="ECO:0000313" key="2">
    <source>
        <dbReference type="Proteomes" id="UP001057402"/>
    </source>
</evidence>
<protein>
    <submittedName>
        <fullName evidence="1">Uncharacterized protein</fullName>
    </submittedName>
</protein>
<reference evidence="2" key="1">
    <citation type="journal article" date="2023" name="Front. Plant Sci.">
        <title>Chromosomal-level genome assembly of Melastoma candidum provides insights into trichome evolution.</title>
        <authorList>
            <person name="Zhong Y."/>
            <person name="Wu W."/>
            <person name="Sun C."/>
            <person name="Zou P."/>
            <person name="Liu Y."/>
            <person name="Dai S."/>
            <person name="Zhou R."/>
        </authorList>
    </citation>
    <scope>NUCLEOTIDE SEQUENCE [LARGE SCALE GENOMIC DNA]</scope>
</reference>
<evidence type="ECO:0000313" key="1">
    <source>
        <dbReference type="EMBL" id="KAI4321809.1"/>
    </source>
</evidence>
<dbReference type="Proteomes" id="UP001057402">
    <property type="component" value="Chromosome 10"/>
</dbReference>
<keyword evidence="2" id="KW-1185">Reference proteome</keyword>
<comment type="caution">
    <text evidence="1">The sequence shown here is derived from an EMBL/GenBank/DDBJ whole genome shotgun (WGS) entry which is preliminary data.</text>
</comment>
<organism evidence="1 2">
    <name type="scientific">Melastoma candidum</name>
    <dbReference type="NCBI Taxonomy" id="119954"/>
    <lineage>
        <taxon>Eukaryota</taxon>
        <taxon>Viridiplantae</taxon>
        <taxon>Streptophyta</taxon>
        <taxon>Embryophyta</taxon>
        <taxon>Tracheophyta</taxon>
        <taxon>Spermatophyta</taxon>
        <taxon>Magnoliopsida</taxon>
        <taxon>eudicotyledons</taxon>
        <taxon>Gunneridae</taxon>
        <taxon>Pentapetalae</taxon>
        <taxon>rosids</taxon>
        <taxon>malvids</taxon>
        <taxon>Myrtales</taxon>
        <taxon>Melastomataceae</taxon>
        <taxon>Melastomatoideae</taxon>
        <taxon>Melastomateae</taxon>
        <taxon>Melastoma</taxon>
    </lineage>
</organism>
<accession>A0ACB9MBV0</accession>
<name>A0ACB9MBV0_9MYRT</name>